<accession>A0A147JTB0</accession>
<dbReference type="Proteomes" id="UP000074294">
    <property type="component" value="Unassembled WGS sequence"/>
</dbReference>
<keyword evidence="1" id="KW-1133">Transmembrane helix</keyword>
<evidence type="ECO:0000313" key="2">
    <source>
        <dbReference type="EMBL" id="KUO39670.1"/>
    </source>
</evidence>
<gene>
    <name evidence="2" type="ORF">APZ16_03245</name>
</gene>
<feature type="transmembrane region" description="Helical" evidence="1">
    <location>
        <begin position="69"/>
        <end position="89"/>
    </location>
</feature>
<evidence type="ECO:0000313" key="3">
    <source>
        <dbReference type="Proteomes" id="UP000074294"/>
    </source>
</evidence>
<proteinExistence type="predicted"/>
<comment type="caution">
    <text evidence="2">The sequence shown here is derived from an EMBL/GenBank/DDBJ whole genome shotgun (WGS) entry which is preliminary data.</text>
</comment>
<keyword evidence="1" id="KW-0812">Transmembrane</keyword>
<dbReference type="AlphaFoldDB" id="A0A147JTB0"/>
<evidence type="ECO:0000256" key="1">
    <source>
        <dbReference type="SAM" id="Phobius"/>
    </source>
</evidence>
<feature type="transmembrane region" description="Helical" evidence="1">
    <location>
        <begin position="41"/>
        <end position="63"/>
    </location>
</feature>
<sequence>MSTIDTIYIMLLLGSLAFGLEAMFVGFGGKLLLIYRRHRGATLGAAFLLGFLIVVLAIVTSTFLNLEPVFLMLVVLVYSLILGKVIGVFRAKLFGRTPPPAPWLETSEEEIKRMISARGFDNLLEKNERRRRSEKGGVD</sequence>
<protein>
    <submittedName>
        <fullName evidence="2">Uncharacterized protein</fullName>
    </submittedName>
</protein>
<organism evidence="2 3">
    <name type="scientific">Hadarchaeum yellowstonense</name>
    <dbReference type="NCBI Taxonomy" id="1776334"/>
    <lineage>
        <taxon>Archaea</taxon>
        <taxon>Methanobacteriati</taxon>
        <taxon>Candidatus Hadarchaeota</taxon>
        <taxon>Candidatus Hadarchaeia</taxon>
        <taxon>Candidatus Hadarchaeales</taxon>
        <taxon>Candidatus Hadarchaeaceae</taxon>
        <taxon>Candidatus Hadarchaeum</taxon>
    </lineage>
</organism>
<name>A0A147JTB0_HADYE</name>
<dbReference type="EMBL" id="LQMQ01000057">
    <property type="protein sequence ID" value="KUO39670.1"/>
    <property type="molecule type" value="Genomic_DNA"/>
</dbReference>
<dbReference type="STRING" id="1776334.APZ16_03245"/>
<reference evidence="2 3" key="1">
    <citation type="journal article" date="2016" name="Nat. Microbiol.">
        <title>Genomic inference of the metabolism of cosmopolitan subsurface Archaea, Hadesarchaea.</title>
        <authorList>
            <person name="Baker B.J."/>
            <person name="Saw J.H."/>
            <person name="Lind A.E."/>
            <person name="Lazar C.S."/>
            <person name="Hinrichs K.-U."/>
            <person name="Teske A.P."/>
            <person name="Ettema T.J."/>
        </authorList>
    </citation>
    <scope>NUCLEOTIDE SEQUENCE [LARGE SCALE GENOMIC DNA]</scope>
</reference>
<keyword evidence="1" id="KW-0472">Membrane</keyword>
<feature type="transmembrane region" description="Helical" evidence="1">
    <location>
        <begin position="6"/>
        <end position="29"/>
    </location>
</feature>